<dbReference type="PANTHER" id="PTHR30460:SF0">
    <property type="entry name" value="MODERATE CONDUCTANCE MECHANOSENSITIVE CHANNEL YBIO"/>
    <property type="match status" value="1"/>
</dbReference>
<dbReference type="AlphaFoldDB" id="A0A939NS12"/>
<evidence type="ECO:0000313" key="6">
    <source>
        <dbReference type="Proteomes" id="UP000664620"/>
    </source>
</evidence>
<comment type="caution">
    <text evidence="5">The sequence shown here is derived from an EMBL/GenBank/DDBJ whole genome shotgun (WGS) entry which is preliminary data.</text>
</comment>
<evidence type="ECO:0000259" key="4">
    <source>
        <dbReference type="Pfam" id="PF00924"/>
    </source>
</evidence>
<evidence type="ECO:0000313" key="5">
    <source>
        <dbReference type="EMBL" id="MBO2029355.1"/>
    </source>
</evidence>
<dbReference type="GO" id="GO:0005886">
    <property type="term" value="C:plasma membrane"/>
    <property type="evidence" value="ECO:0007669"/>
    <property type="project" value="UniProtKB-SubCell"/>
</dbReference>
<dbReference type="InterPro" id="IPR045276">
    <property type="entry name" value="YbiO_bact"/>
</dbReference>
<proteinExistence type="predicted"/>
<dbReference type="PANTHER" id="PTHR30460">
    <property type="entry name" value="MODERATE CONDUCTANCE MECHANOSENSITIVE CHANNEL YBIO"/>
    <property type="match status" value="1"/>
</dbReference>
<organism evidence="5 6">
    <name type="scientific">Klebsiella pneumoniae</name>
    <dbReference type="NCBI Taxonomy" id="573"/>
    <lineage>
        <taxon>Bacteria</taxon>
        <taxon>Pseudomonadati</taxon>
        <taxon>Pseudomonadota</taxon>
        <taxon>Gammaproteobacteria</taxon>
        <taxon>Enterobacterales</taxon>
        <taxon>Enterobacteriaceae</taxon>
        <taxon>Klebsiella/Raoultella group</taxon>
        <taxon>Klebsiella</taxon>
        <taxon>Klebsiella pneumoniae complex</taxon>
    </lineage>
</organism>
<dbReference type="InterPro" id="IPR006685">
    <property type="entry name" value="MscS_channel_2nd"/>
</dbReference>
<reference evidence="5" key="1">
    <citation type="submission" date="2021-03" db="EMBL/GenBank/DDBJ databases">
        <title>Molecular epidemiology and mechanisms of colistin and carbapenem resistance in Enterobacteriaceae from clinical isolates, the environment and porcine samples in Pretoria, South Africa.</title>
        <authorList>
            <person name="Bogoshi D."/>
            <person name="Mbelle N.M."/>
            <person name="Naidoo V."/>
            <person name="Osei Sekyere J."/>
        </authorList>
    </citation>
    <scope>NUCLEOTIDE SEQUENCE</scope>
    <source>
        <strain evidence="5">C034</strain>
    </source>
</reference>
<evidence type="ECO:0000256" key="1">
    <source>
        <dbReference type="ARBA" id="ARBA00004236"/>
    </source>
</evidence>
<sequence length="168" mass="17985">MGYSWPSAAQRAGPDAADAVSQRAGGGDQHHHGDDPALGNWGKHCAAAGGRRGVRLAISFGAQTPVKDIITGIFIQFENGMNTGDSGHHRSFDRHRGTNVDSLRGVRQDTGAYHIIPRSSITTFANFVRGIGSVVANYDVDRHEDLDKASRALKAAVDDLLARRRSAV</sequence>
<dbReference type="GO" id="GO:0008381">
    <property type="term" value="F:mechanosensitive monoatomic ion channel activity"/>
    <property type="evidence" value="ECO:0007669"/>
    <property type="project" value="InterPro"/>
</dbReference>
<evidence type="ECO:0000256" key="3">
    <source>
        <dbReference type="SAM" id="MobiDB-lite"/>
    </source>
</evidence>
<keyword evidence="2" id="KW-0472">Membrane</keyword>
<feature type="domain" description="Mechanosensitive ion channel MscS" evidence="4">
    <location>
        <begin position="65"/>
        <end position="128"/>
    </location>
</feature>
<gene>
    <name evidence="5" type="ORF">J4734_15390</name>
</gene>
<dbReference type="EMBL" id="JAGETO010000055">
    <property type="protein sequence ID" value="MBO2029355.1"/>
    <property type="molecule type" value="Genomic_DNA"/>
</dbReference>
<feature type="compositionally biased region" description="Low complexity" evidence="3">
    <location>
        <begin position="8"/>
        <end position="19"/>
    </location>
</feature>
<keyword evidence="2" id="KW-1003">Cell membrane</keyword>
<feature type="region of interest" description="Disordered" evidence="3">
    <location>
        <begin position="1"/>
        <end position="39"/>
    </location>
</feature>
<comment type="subcellular location">
    <subcellularLocation>
        <location evidence="1">Cell membrane</location>
    </subcellularLocation>
</comment>
<accession>A0A939NS12</accession>
<name>A0A939NS12_KLEPN</name>
<evidence type="ECO:0000256" key="2">
    <source>
        <dbReference type="ARBA" id="ARBA00022475"/>
    </source>
</evidence>
<dbReference type="Pfam" id="PF00924">
    <property type="entry name" value="MS_channel_2nd"/>
    <property type="match status" value="1"/>
</dbReference>
<protein>
    <submittedName>
        <fullName evidence="5">Mechanosensitive ion channel</fullName>
    </submittedName>
</protein>
<dbReference type="Proteomes" id="UP000664620">
    <property type="component" value="Unassembled WGS sequence"/>
</dbReference>